<dbReference type="Proteomes" id="UP001165430">
    <property type="component" value="Unassembled WGS sequence"/>
</dbReference>
<comment type="caution">
    <text evidence="1">The sequence shown here is derived from an EMBL/GenBank/DDBJ whole genome shotgun (WGS) entry which is preliminary data.</text>
</comment>
<proteinExistence type="predicted"/>
<reference evidence="1" key="1">
    <citation type="submission" date="2022-03" db="EMBL/GenBank/DDBJ databases">
        <title>De novo assembled genomes of Belliella spp. (Cyclobacteriaceae) strains.</title>
        <authorList>
            <person name="Szabo A."/>
            <person name="Korponai K."/>
            <person name="Felfoldi T."/>
        </authorList>
    </citation>
    <scope>NUCLEOTIDE SEQUENCE</scope>
    <source>
        <strain evidence="1">DSM 111903</strain>
    </source>
</reference>
<dbReference type="RefSeq" id="WP_241414710.1">
    <property type="nucleotide sequence ID" value="NZ_JAKZGO010000034.1"/>
</dbReference>
<keyword evidence="2" id="KW-1185">Reference proteome</keyword>
<protein>
    <recommendedName>
        <fullName evidence="3">Immunity protein 63 domain-containing protein</fullName>
    </recommendedName>
</protein>
<evidence type="ECO:0000313" key="2">
    <source>
        <dbReference type="Proteomes" id="UP001165430"/>
    </source>
</evidence>
<organism evidence="1 2">
    <name type="scientific">Belliella alkalica</name>
    <dbReference type="NCBI Taxonomy" id="1730871"/>
    <lineage>
        <taxon>Bacteria</taxon>
        <taxon>Pseudomonadati</taxon>
        <taxon>Bacteroidota</taxon>
        <taxon>Cytophagia</taxon>
        <taxon>Cytophagales</taxon>
        <taxon>Cyclobacteriaceae</taxon>
        <taxon>Belliella</taxon>
    </lineage>
</organism>
<accession>A0ABS9VHD0</accession>
<evidence type="ECO:0008006" key="3">
    <source>
        <dbReference type="Google" id="ProtNLM"/>
    </source>
</evidence>
<gene>
    <name evidence="1" type="ORF">MM213_20270</name>
</gene>
<sequence length="141" mass="16679">MTIKELHKRLEESGISEDQYFLHGLFGSNDDNDKIGLTIRQGQNGLEYETFYKERGEKHSIRTFTTEKEACEHIFKKLIDEQTLYRIQKIVGLSGMTVNERLWESGLMDEFDRARKKDKTRAKEILRWLRVDEPSILKIVK</sequence>
<evidence type="ECO:0000313" key="1">
    <source>
        <dbReference type="EMBL" id="MCH7415847.1"/>
    </source>
</evidence>
<name>A0ABS9VHD0_9BACT</name>
<dbReference type="EMBL" id="JAKZGO010000034">
    <property type="protein sequence ID" value="MCH7415847.1"/>
    <property type="molecule type" value="Genomic_DNA"/>
</dbReference>